<dbReference type="InterPro" id="IPR034466">
    <property type="entry name" value="Methyltransferase_Class_B"/>
</dbReference>
<evidence type="ECO:0000256" key="4">
    <source>
        <dbReference type="ARBA" id="ARBA00022691"/>
    </source>
</evidence>
<evidence type="ECO:0000256" key="2">
    <source>
        <dbReference type="ARBA" id="ARBA00022603"/>
    </source>
</evidence>
<dbReference type="Proteomes" id="UP000527315">
    <property type="component" value="Unassembled WGS sequence"/>
</dbReference>
<protein>
    <submittedName>
        <fullName evidence="10">Radical SAM protein</fullName>
    </submittedName>
</protein>
<evidence type="ECO:0000256" key="3">
    <source>
        <dbReference type="ARBA" id="ARBA00022679"/>
    </source>
</evidence>
<dbReference type="PANTHER" id="PTHR43409">
    <property type="entry name" value="ANAEROBIC MAGNESIUM-PROTOPORPHYRIN IX MONOMETHYL ESTER CYCLASE-RELATED"/>
    <property type="match status" value="1"/>
</dbReference>
<evidence type="ECO:0000259" key="9">
    <source>
        <dbReference type="PROSITE" id="PS51918"/>
    </source>
</evidence>
<evidence type="ECO:0000256" key="1">
    <source>
        <dbReference type="ARBA" id="ARBA00001966"/>
    </source>
</evidence>
<keyword evidence="7" id="KW-0411">Iron-sulfur</keyword>
<dbReference type="GO" id="GO:0031419">
    <property type="term" value="F:cobalamin binding"/>
    <property type="evidence" value="ECO:0007669"/>
    <property type="project" value="InterPro"/>
</dbReference>
<dbReference type="InterPro" id="IPR007197">
    <property type="entry name" value="rSAM"/>
</dbReference>
<sequence>MEFLLINPGFNQNLQFPLGLAYLASYARKYGNHRPSVIDENSGQKIKDFKHLKPGLIGLTSSTPNFPEAKQAIKEAKEVFGEKIPIVIGGIHATSLPRLVLEQNPEIGIVIAGEGEKTFLELLNLLERKKSFTEEDLKKIKGIAFRSKSGRIIQTSSCLFIENLDEIPFPARDLFPMKEFYIQPRAVIRGLLKKTTQIMSSRGCPYDCKFCASKMMWKRRVRFFSAEYVVKEIEHLVRDYGVTALYFVDDTLVVNKERLKKISSMLVEKGLNQKISWSCQMRANLVDEETLEAIKKAGCVQVEFGFESGCQRVLSEIKDGNVTVEQNARAIELCKKHGLRVLGNFVVGNPEETEAEILETFEFMKKHKMDFVHPHLATPFPGSDYWELAVKRGIVDEKNIDWKKFQMSTAENNLLIADAIPIPRLLELYDEMSRFATENNRASLEVGSLKELLNLQTILRVLRTPSHILKYGPKVLKKMLKGKS</sequence>
<dbReference type="AlphaFoldDB" id="A0A7J4KSX0"/>
<dbReference type="InterPro" id="IPR036724">
    <property type="entry name" value="Cobalamin-bd_sf"/>
</dbReference>
<keyword evidence="5" id="KW-0479">Metal-binding</keyword>
<comment type="caution">
    <text evidence="10">The sequence shown here is derived from an EMBL/GenBank/DDBJ whole genome shotgun (WGS) entry which is preliminary data.</text>
</comment>
<feature type="domain" description="B12-binding" evidence="8">
    <location>
        <begin position="1"/>
        <end position="133"/>
    </location>
</feature>
<dbReference type="Gene3D" id="3.80.30.20">
    <property type="entry name" value="tm_1862 like domain"/>
    <property type="match status" value="1"/>
</dbReference>
<keyword evidence="6" id="KW-0408">Iron</keyword>
<dbReference type="GO" id="GO:0003824">
    <property type="term" value="F:catalytic activity"/>
    <property type="evidence" value="ECO:0007669"/>
    <property type="project" value="InterPro"/>
</dbReference>
<keyword evidence="2" id="KW-0489">Methyltransferase</keyword>
<name>A0A7J4KSX0_9ARCH</name>
<reference evidence="11" key="1">
    <citation type="journal article" date="2020" name="bioRxiv">
        <title>A rank-normalized archaeal taxonomy based on genome phylogeny resolves widespread incomplete and uneven classifications.</title>
        <authorList>
            <person name="Rinke C."/>
            <person name="Chuvochina M."/>
            <person name="Mussig A.J."/>
            <person name="Chaumeil P.-A."/>
            <person name="Waite D.W."/>
            <person name="Whitman W.B."/>
            <person name="Parks D.H."/>
            <person name="Hugenholtz P."/>
        </authorList>
    </citation>
    <scope>NUCLEOTIDE SEQUENCE [LARGE SCALE GENOMIC DNA]</scope>
</reference>
<dbReference type="PANTHER" id="PTHR43409:SF7">
    <property type="entry name" value="BLL1977 PROTEIN"/>
    <property type="match status" value="1"/>
</dbReference>
<dbReference type="InterPro" id="IPR006638">
    <property type="entry name" value="Elp3/MiaA/NifB-like_rSAM"/>
</dbReference>
<keyword evidence="4" id="KW-0949">S-adenosyl-L-methionine</keyword>
<dbReference type="GO" id="GO:0051539">
    <property type="term" value="F:4 iron, 4 sulfur cluster binding"/>
    <property type="evidence" value="ECO:0007669"/>
    <property type="project" value="UniProtKB-KW"/>
</dbReference>
<keyword evidence="3" id="KW-0808">Transferase</keyword>
<dbReference type="SFLD" id="SFLDG01082">
    <property type="entry name" value="B12-binding_domain_containing"/>
    <property type="match status" value="1"/>
</dbReference>
<dbReference type="PROSITE" id="PS51918">
    <property type="entry name" value="RADICAL_SAM"/>
    <property type="match status" value="1"/>
</dbReference>
<dbReference type="SMART" id="SM00729">
    <property type="entry name" value="Elp3"/>
    <property type="match status" value="1"/>
</dbReference>
<dbReference type="InterPro" id="IPR006158">
    <property type="entry name" value="Cobalamin-bd"/>
</dbReference>
<dbReference type="CDD" id="cd01335">
    <property type="entry name" value="Radical_SAM"/>
    <property type="match status" value="1"/>
</dbReference>
<evidence type="ECO:0000256" key="6">
    <source>
        <dbReference type="ARBA" id="ARBA00023004"/>
    </source>
</evidence>
<dbReference type="SFLD" id="SFLDG01123">
    <property type="entry name" value="methyltransferase_(Class_B)"/>
    <property type="match status" value="1"/>
</dbReference>
<evidence type="ECO:0000256" key="7">
    <source>
        <dbReference type="ARBA" id="ARBA00023014"/>
    </source>
</evidence>
<comment type="cofactor">
    <cofactor evidence="1">
        <name>[4Fe-4S] cluster</name>
        <dbReference type="ChEBI" id="CHEBI:49883"/>
    </cofactor>
</comment>
<evidence type="ECO:0000313" key="11">
    <source>
        <dbReference type="Proteomes" id="UP000527315"/>
    </source>
</evidence>
<evidence type="ECO:0000313" key="10">
    <source>
        <dbReference type="EMBL" id="HIH32992.1"/>
    </source>
</evidence>
<gene>
    <name evidence="10" type="ORF">HA227_01940</name>
</gene>
<evidence type="ECO:0000256" key="5">
    <source>
        <dbReference type="ARBA" id="ARBA00022723"/>
    </source>
</evidence>
<dbReference type="Pfam" id="PF04055">
    <property type="entry name" value="Radical_SAM"/>
    <property type="match status" value="1"/>
</dbReference>
<dbReference type="CDD" id="cd02068">
    <property type="entry name" value="radical_SAM_B12_BD"/>
    <property type="match status" value="1"/>
</dbReference>
<dbReference type="InterPro" id="IPR058240">
    <property type="entry name" value="rSAM_sf"/>
</dbReference>
<dbReference type="GO" id="GO:0046872">
    <property type="term" value="F:metal ion binding"/>
    <property type="evidence" value="ECO:0007669"/>
    <property type="project" value="UniProtKB-KW"/>
</dbReference>
<dbReference type="SFLD" id="SFLDS00029">
    <property type="entry name" value="Radical_SAM"/>
    <property type="match status" value="1"/>
</dbReference>
<dbReference type="InterPro" id="IPR023404">
    <property type="entry name" value="rSAM_horseshoe"/>
</dbReference>
<accession>A0A7J4KSX0</accession>
<dbReference type="EMBL" id="DUFJ01000050">
    <property type="protein sequence ID" value="HIH32992.1"/>
    <property type="molecule type" value="Genomic_DNA"/>
</dbReference>
<dbReference type="SUPFAM" id="SSF52242">
    <property type="entry name" value="Cobalamin (vitamin B12)-binding domain"/>
    <property type="match status" value="1"/>
</dbReference>
<dbReference type="PROSITE" id="PS51332">
    <property type="entry name" value="B12_BINDING"/>
    <property type="match status" value="1"/>
</dbReference>
<dbReference type="SUPFAM" id="SSF102114">
    <property type="entry name" value="Radical SAM enzymes"/>
    <property type="match status" value="1"/>
</dbReference>
<feature type="domain" description="Radical SAM core" evidence="9">
    <location>
        <begin position="190"/>
        <end position="415"/>
    </location>
</feature>
<organism evidence="10 11">
    <name type="scientific">Candidatus Iainarchaeum sp</name>
    <dbReference type="NCBI Taxonomy" id="3101447"/>
    <lineage>
        <taxon>Archaea</taxon>
        <taxon>Candidatus Iainarchaeota</taxon>
        <taxon>Candidatus Iainarchaeia</taxon>
        <taxon>Candidatus Iainarchaeales</taxon>
        <taxon>Candidatus Iainarchaeaceae</taxon>
        <taxon>Candidatus Iainarchaeum</taxon>
    </lineage>
</organism>
<dbReference type="Gene3D" id="3.40.50.280">
    <property type="entry name" value="Cobalamin-binding domain"/>
    <property type="match status" value="1"/>
</dbReference>
<dbReference type="Pfam" id="PF02310">
    <property type="entry name" value="B12-binding"/>
    <property type="match status" value="1"/>
</dbReference>
<proteinExistence type="predicted"/>
<dbReference type="InterPro" id="IPR051198">
    <property type="entry name" value="BchE-like"/>
</dbReference>
<evidence type="ECO:0000259" key="8">
    <source>
        <dbReference type="PROSITE" id="PS51332"/>
    </source>
</evidence>